<dbReference type="OrthoDB" id="2081253at2"/>
<protein>
    <submittedName>
        <fullName evidence="1">Phage virion morphogenesis protein</fullName>
    </submittedName>
</protein>
<dbReference type="eggNOG" id="COG5005">
    <property type="taxonomic scope" value="Bacteria"/>
</dbReference>
<reference evidence="1 2" key="1">
    <citation type="submission" date="2017-03" db="EMBL/GenBank/DDBJ databases">
        <title>Foreign affairs: Plasmid Transfer between Roseobacters and Rhizobia.</title>
        <authorList>
            <person name="Bartling P."/>
            <person name="Bunk B."/>
            <person name="Overmann J."/>
            <person name="Brinkmann H."/>
            <person name="Petersen J."/>
        </authorList>
    </citation>
    <scope>NUCLEOTIDE SEQUENCE [LARGE SCALE GENOMIC DNA]</scope>
    <source>
        <strain evidence="1 2">MACL11</strain>
    </source>
</reference>
<dbReference type="Proteomes" id="UP000191135">
    <property type="component" value="Chromosome"/>
</dbReference>
<dbReference type="EMBL" id="CP020330">
    <property type="protein sequence ID" value="AQZ51918.1"/>
    <property type="molecule type" value="Genomic_DNA"/>
</dbReference>
<proteinExistence type="predicted"/>
<evidence type="ECO:0000313" key="2">
    <source>
        <dbReference type="Proteomes" id="UP000191135"/>
    </source>
</evidence>
<gene>
    <name evidence="1" type="ORF">Mame_02592</name>
</gene>
<dbReference type="NCBIfam" id="TIGR01635">
    <property type="entry name" value="tail_comp_S"/>
    <property type="match status" value="1"/>
</dbReference>
<organism evidence="1 2">
    <name type="scientific">Martelella mediterranea DSM 17316</name>
    <dbReference type="NCBI Taxonomy" id="1122214"/>
    <lineage>
        <taxon>Bacteria</taxon>
        <taxon>Pseudomonadati</taxon>
        <taxon>Pseudomonadota</taxon>
        <taxon>Alphaproteobacteria</taxon>
        <taxon>Hyphomicrobiales</taxon>
        <taxon>Aurantimonadaceae</taxon>
        <taxon>Martelella</taxon>
    </lineage>
</organism>
<sequence>MAGATLTIRDETIDAGLARLYEAAETITPALKNIGEHEAEVTRRRFVDEQDTQGRAWKPLNPLYRKTKKGSGILRGESRSLSQISWQLVDDTSVEVGSNEVYARIHNKGGVIKAKDAPALVFSMGGKTIKVKSVTIPKRQFLGLSEKDRADILDIIEDHFAPFASAE</sequence>
<accession>A0A1U9Z2L6</accession>
<dbReference type="KEGG" id="mmed:Mame_02592"/>
<keyword evidence="2" id="KW-1185">Reference proteome</keyword>
<dbReference type="Pfam" id="PF05069">
    <property type="entry name" value="Phage_tail_S"/>
    <property type="match status" value="1"/>
</dbReference>
<dbReference type="InterPro" id="IPR006522">
    <property type="entry name" value="Phage_virion_morphogenesis"/>
</dbReference>
<dbReference type="AlphaFoldDB" id="A0A1U9Z2L6"/>
<name>A0A1U9Z2L6_9HYPH</name>
<dbReference type="RefSeq" id="WP_018066413.1">
    <property type="nucleotide sequence ID" value="NZ_AQWH01000023.1"/>
</dbReference>
<dbReference type="STRING" id="1122214.Mame_02592"/>
<evidence type="ECO:0000313" key="1">
    <source>
        <dbReference type="EMBL" id="AQZ51918.1"/>
    </source>
</evidence>